<dbReference type="EMBL" id="CVUD02000086">
    <property type="protein sequence ID" value="SEH66928.1"/>
    <property type="molecule type" value="Genomic_DNA"/>
</dbReference>
<evidence type="ECO:0000313" key="2">
    <source>
        <dbReference type="EMBL" id="SEI00740.1"/>
    </source>
</evidence>
<dbReference type="Proteomes" id="UP000198988">
    <property type="component" value="Unassembled WGS sequence"/>
</dbReference>
<proteinExistence type="predicted"/>
<gene>
    <name evidence="2" type="ORF">BAZSYMA_ACONTIG00041_0</name>
    <name evidence="1" type="ORF">BAZSYMB_GCONTIG00748_0</name>
</gene>
<dbReference type="Proteomes" id="UP000198559">
    <property type="component" value="Unassembled WGS sequence"/>
</dbReference>
<dbReference type="EMBL" id="CDSC02000433">
    <property type="protein sequence ID" value="SEI00740.1"/>
    <property type="molecule type" value="Genomic_DNA"/>
</dbReference>
<name>A0A1H6MGK0_9GAMM</name>
<evidence type="ECO:0000313" key="1">
    <source>
        <dbReference type="EMBL" id="SEH66928.1"/>
    </source>
</evidence>
<reference evidence="3 4" key="1">
    <citation type="submission" date="2016-06" db="EMBL/GenBank/DDBJ databases">
        <authorList>
            <person name="Petersen J."/>
            <person name="Sayavedra L."/>
        </authorList>
    </citation>
    <scope>NUCLEOTIDE SEQUENCE [LARGE SCALE GENOMIC DNA]</scope>
    <source>
        <strain evidence="4">BazSymA</strain>
        <strain evidence="3">BazSymB</strain>
    </source>
</reference>
<dbReference type="AlphaFoldDB" id="A0A1H6MGK0"/>
<reference evidence="2" key="2">
    <citation type="submission" date="2016-06" db="EMBL/GenBank/DDBJ databases">
        <authorList>
            <person name="Olsen C.W."/>
            <person name="Carey S."/>
            <person name="Hinshaw L."/>
            <person name="Karasin A.I."/>
        </authorList>
    </citation>
    <scope>NUCLEOTIDE SEQUENCE [LARGE SCALE GENOMIC DNA]</scope>
    <source>
        <strain evidence="2">BazSymA</strain>
        <strain evidence="1">BazSymB</strain>
    </source>
</reference>
<evidence type="ECO:0000313" key="4">
    <source>
        <dbReference type="Proteomes" id="UP000198988"/>
    </source>
</evidence>
<accession>A0A1H6MGK0</accession>
<organism evidence="2 4">
    <name type="scientific">Bathymodiolus azoricus thioautotrophic gill symbiont</name>
    <dbReference type="NCBI Taxonomy" id="235205"/>
    <lineage>
        <taxon>Bacteria</taxon>
        <taxon>Pseudomonadati</taxon>
        <taxon>Pseudomonadota</taxon>
        <taxon>Gammaproteobacteria</taxon>
        <taxon>sulfur-oxidizing symbionts</taxon>
    </lineage>
</organism>
<evidence type="ECO:0000313" key="3">
    <source>
        <dbReference type="Proteomes" id="UP000198559"/>
    </source>
</evidence>
<sequence>MLGFNFGYFLVFTALDFQSFSFTKLLAIYLVKFQKYHKIPQYFISVEVFFCLLFF</sequence>
<protein>
    <submittedName>
        <fullName evidence="2">Uncharacterized protein</fullName>
    </submittedName>
</protein>